<reference evidence="8" key="1">
    <citation type="submission" date="2020-03" db="EMBL/GenBank/DDBJ databases">
        <title>Solimonas marina sp. nov., isolated from deep seawater of the Pacific Ocean.</title>
        <authorList>
            <person name="Liu X."/>
            <person name="Lai Q."/>
            <person name="Sun F."/>
            <person name="Gai Y."/>
            <person name="Li G."/>
            <person name="Shao Z."/>
        </authorList>
    </citation>
    <scope>NUCLEOTIDE SEQUENCE</scope>
    <source>
        <strain evidence="8">C16B3</strain>
    </source>
</reference>
<dbReference type="InterPro" id="IPR051311">
    <property type="entry name" value="DedA_domain"/>
</dbReference>
<evidence type="ECO:0000256" key="1">
    <source>
        <dbReference type="ARBA" id="ARBA00004651"/>
    </source>
</evidence>
<feature type="domain" description="VTT" evidence="7">
    <location>
        <begin position="31"/>
        <end position="157"/>
    </location>
</feature>
<name>A0A969WEC4_9GAMM</name>
<dbReference type="Proteomes" id="UP000653472">
    <property type="component" value="Unassembled WGS sequence"/>
</dbReference>
<protein>
    <submittedName>
        <fullName evidence="8">DedA family protein</fullName>
    </submittedName>
</protein>
<evidence type="ECO:0000256" key="6">
    <source>
        <dbReference type="SAM" id="Phobius"/>
    </source>
</evidence>
<evidence type="ECO:0000259" key="7">
    <source>
        <dbReference type="Pfam" id="PF09335"/>
    </source>
</evidence>
<keyword evidence="3 6" id="KW-0812">Transmembrane</keyword>
<dbReference type="PANTHER" id="PTHR42709">
    <property type="entry name" value="ALKALINE PHOSPHATASE LIKE PROTEIN"/>
    <property type="match status" value="1"/>
</dbReference>
<feature type="transmembrane region" description="Helical" evidence="6">
    <location>
        <begin position="174"/>
        <end position="191"/>
    </location>
</feature>
<accession>A0A969WEC4</accession>
<evidence type="ECO:0000256" key="4">
    <source>
        <dbReference type="ARBA" id="ARBA00022989"/>
    </source>
</evidence>
<dbReference type="GO" id="GO:0005886">
    <property type="term" value="C:plasma membrane"/>
    <property type="evidence" value="ECO:0007669"/>
    <property type="project" value="UniProtKB-SubCell"/>
</dbReference>
<evidence type="ECO:0000256" key="3">
    <source>
        <dbReference type="ARBA" id="ARBA00022692"/>
    </source>
</evidence>
<keyword evidence="4 6" id="KW-1133">Transmembrane helix</keyword>
<organism evidence="8 9">
    <name type="scientific">Solimonas marina</name>
    <dbReference type="NCBI Taxonomy" id="2714601"/>
    <lineage>
        <taxon>Bacteria</taxon>
        <taxon>Pseudomonadati</taxon>
        <taxon>Pseudomonadota</taxon>
        <taxon>Gammaproteobacteria</taxon>
        <taxon>Nevskiales</taxon>
        <taxon>Nevskiaceae</taxon>
        <taxon>Solimonas</taxon>
    </lineage>
</organism>
<keyword evidence="2" id="KW-1003">Cell membrane</keyword>
<gene>
    <name evidence="8" type="ORF">G7Y82_19325</name>
</gene>
<evidence type="ECO:0000256" key="2">
    <source>
        <dbReference type="ARBA" id="ARBA00022475"/>
    </source>
</evidence>
<dbReference type="InterPro" id="IPR032816">
    <property type="entry name" value="VTT_dom"/>
</dbReference>
<dbReference type="AlphaFoldDB" id="A0A969WEC4"/>
<feature type="transmembrane region" description="Helical" evidence="6">
    <location>
        <begin position="12"/>
        <end position="32"/>
    </location>
</feature>
<evidence type="ECO:0000256" key="5">
    <source>
        <dbReference type="ARBA" id="ARBA00023136"/>
    </source>
</evidence>
<evidence type="ECO:0000313" key="9">
    <source>
        <dbReference type="Proteomes" id="UP000653472"/>
    </source>
</evidence>
<proteinExistence type="predicted"/>
<dbReference type="Pfam" id="PF09335">
    <property type="entry name" value="VTT_dom"/>
    <property type="match status" value="1"/>
</dbReference>
<feature type="transmembrane region" description="Helical" evidence="6">
    <location>
        <begin position="134"/>
        <end position="159"/>
    </location>
</feature>
<feature type="transmembrane region" description="Helical" evidence="6">
    <location>
        <begin position="52"/>
        <end position="72"/>
    </location>
</feature>
<keyword evidence="9" id="KW-1185">Reference proteome</keyword>
<keyword evidence="5 6" id="KW-0472">Membrane</keyword>
<dbReference type="EMBL" id="JAAVXB010000015">
    <property type="protein sequence ID" value="NKF24468.1"/>
    <property type="molecule type" value="Genomic_DNA"/>
</dbReference>
<dbReference type="RefSeq" id="WP_168149772.1">
    <property type="nucleotide sequence ID" value="NZ_JAAVXB010000015.1"/>
</dbReference>
<evidence type="ECO:0000313" key="8">
    <source>
        <dbReference type="EMBL" id="NKF24468.1"/>
    </source>
</evidence>
<dbReference type="PANTHER" id="PTHR42709:SF6">
    <property type="entry name" value="UNDECAPRENYL PHOSPHATE TRANSPORTER A"/>
    <property type="match status" value="1"/>
</dbReference>
<comment type="caution">
    <text evidence="8">The sequence shown here is derived from an EMBL/GenBank/DDBJ whole genome shotgun (WGS) entry which is preliminary data.</text>
</comment>
<sequence>MLTAWVEQYVAHLGYFEIFFLMAMESSLVPLPSEFVMIPAGYLAMQGELNPWLAMLTGGAGSVVGASFNYLLGRYLGRAFLLRYGRYLLIDERKYHEAERLFLRNAHWATFVGRFIPVIRHLISLPAGVFGMRLLPFFALTMLGATLWCGVLVGVGYHFGEPVARVINHWSHEIGLVACLLVALFVMRFLLKGRKKPQGSDAP</sequence>
<comment type="subcellular location">
    <subcellularLocation>
        <location evidence="1">Cell membrane</location>
        <topology evidence="1">Multi-pass membrane protein</topology>
    </subcellularLocation>
</comment>